<dbReference type="InterPro" id="IPR012748">
    <property type="entry name" value="Rieske-like_NirD"/>
</dbReference>
<keyword evidence="2" id="KW-0479">Metal-binding</keyword>
<dbReference type="InterPro" id="IPR036922">
    <property type="entry name" value="Rieske_2Fe-2S_sf"/>
</dbReference>
<dbReference type="CDD" id="cd03530">
    <property type="entry name" value="Rieske_NirD_small_Bacillus"/>
    <property type="match status" value="1"/>
</dbReference>
<keyword evidence="6" id="KW-0534">Nitrate assimilation</keyword>
<protein>
    <submittedName>
        <fullName evidence="8">Nitrite reductase (NAD(P)H) small subunit</fullName>
    </submittedName>
</protein>
<evidence type="ECO:0000259" key="7">
    <source>
        <dbReference type="PROSITE" id="PS51296"/>
    </source>
</evidence>
<evidence type="ECO:0000313" key="8">
    <source>
        <dbReference type="EMBL" id="PHP66822.1"/>
    </source>
</evidence>
<dbReference type="NCBIfam" id="TIGR02378">
    <property type="entry name" value="nirD_assim_sml"/>
    <property type="match status" value="1"/>
</dbReference>
<name>A0A2G1QMU6_9HYPH</name>
<dbReference type="OrthoDB" id="9800776at2"/>
<evidence type="ECO:0000256" key="6">
    <source>
        <dbReference type="ARBA" id="ARBA00023063"/>
    </source>
</evidence>
<keyword evidence="5" id="KW-0411">Iron-sulfur</keyword>
<dbReference type="AlphaFoldDB" id="A0A2G1QMU6"/>
<evidence type="ECO:0000256" key="3">
    <source>
        <dbReference type="ARBA" id="ARBA00023002"/>
    </source>
</evidence>
<keyword evidence="4" id="KW-0408">Iron</keyword>
<keyword evidence="9" id="KW-1185">Reference proteome</keyword>
<dbReference type="PANTHER" id="PTHR21496">
    <property type="entry name" value="FERREDOXIN-RELATED"/>
    <property type="match status" value="1"/>
</dbReference>
<dbReference type="EMBL" id="PDVP01000006">
    <property type="protein sequence ID" value="PHP66822.1"/>
    <property type="molecule type" value="Genomic_DNA"/>
</dbReference>
<dbReference type="SUPFAM" id="SSF50022">
    <property type="entry name" value="ISP domain"/>
    <property type="match status" value="1"/>
</dbReference>
<dbReference type="InterPro" id="IPR017941">
    <property type="entry name" value="Rieske_2Fe-2S"/>
</dbReference>
<dbReference type="GO" id="GO:0042128">
    <property type="term" value="P:nitrate assimilation"/>
    <property type="evidence" value="ECO:0007669"/>
    <property type="project" value="UniProtKB-KW"/>
</dbReference>
<dbReference type="PROSITE" id="PS51296">
    <property type="entry name" value="RIESKE"/>
    <property type="match status" value="1"/>
</dbReference>
<dbReference type="Pfam" id="PF00355">
    <property type="entry name" value="Rieske"/>
    <property type="match status" value="1"/>
</dbReference>
<organism evidence="8 9">
    <name type="scientific">Zhengella mangrovi</name>
    <dbReference type="NCBI Taxonomy" id="1982044"/>
    <lineage>
        <taxon>Bacteria</taxon>
        <taxon>Pseudomonadati</taxon>
        <taxon>Pseudomonadota</taxon>
        <taxon>Alphaproteobacteria</taxon>
        <taxon>Hyphomicrobiales</taxon>
        <taxon>Notoacmeibacteraceae</taxon>
        <taxon>Zhengella</taxon>
    </lineage>
</organism>
<sequence length="110" mass="11650">MNAMTRNWVVVGSIDDIPRQGARCVKNGDMTIAVFRTADDRLFALEDRCPHRGGPLSQGIVHDGCVTCPLHNWVISLESGKAQGADEGATQSFPVMLDAGTVLLDLGAGG</sequence>
<reference evidence="8 9" key="1">
    <citation type="submission" date="2017-10" db="EMBL/GenBank/DDBJ databases">
        <title>Sedimentibacterium mangrovi gen. nov., sp. nov., a novel member of family Phyllobacteriacea isolated from mangrove sediment.</title>
        <authorList>
            <person name="Liao H."/>
            <person name="Tian Y."/>
        </authorList>
    </citation>
    <scope>NUCLEOTIDE SEQUENCE [LARGE SCALE GENOMIC DNA]</scope>
    <source>
        <strain evidence="8 9">X9-2-2</strain>
    </source>
</reference>
<dbReference type="Gene3D" id="2.102.10.10">
    <property type="entry name" value="Rieske [2Fe-2S] iron-sulphur domain"/>
    <property type="match status" value="1"/>
</dbReference>
<dbReference type="GO" id="GO:0046872">
    <property type="term" value="F:metal ion binding"/>
    <property type="evidence" value="ECO:0007669"/>
    <property type="project" value="UniProtKB-KW"/>
</dbReference>
<dbReference type="GO" id="GO:0008942">
    <property type="term" value="F:nitrite reductase [NAD(P)H] activity"/>
    <property type="evidence" value="ECO:0007669"/>
    <property type="project" value="InterPro"/>
</dbReference>
<proteinExistence type="predicted"/>
<keyword evidence="1" id="KW-0001">2Fe-2S</keyword>
<dbReference type="Proteomes" id="UP000221168">
    <property type="component" value="Unassembled WGS sequence"/>
</dbReference>
<accession>A0A2G1QMU6</accession>
<evidence type="ECO:0000256" key="5">
    <source>
        <dbReference type="ARBA" id="ARBA00023014"/>
    </source>
</evidence>
<evidence type="ECO:0000256" key="2">
    <source>
        <dbReference type="ARBA" id="ARBA00022723"/>
    </source>
</evidence>
<comment type="caution">
    <text evidence="8">The sequence shown here is derived from an EMBL/GenBank/DDBJ whole genome shotgun (WGS) entry which is preliminary data.</text>
</comment>
<evidence type="ECO:0000313" key="9">
    <source>
        <dbReference type="Proteomes" id="UP000221168"/>
    </source>
</evidence>
<dbReference type="GO" id="GO:0051537">
    <property type="term" value="F:2 iron, 2 sulfur cluster binding"/>
    <property type="evidence" value="ECO:0007669"/>
    <property type="project" value="UniProtKB-KW"/>
</dbReference>
<feature type="domain" description="Rieske" evidence="7">
    <location>
        <begin position="8"/>
        <end position="104"/>
    </location>
</feature>
<gene>
    <name evidence="8" type="primary">nirD</name>
    <name evidence="8" type="ORF">CSC94_12015</name>
</gene>
<evidence type="ECO:0000256" key="4">
    <source>
        <dbReference type="ARBA" id="ARBA00023004"/>
    </source>
</evidence>
<evidence type="ECO:0000256" key="1">
    <source>
        <dbReference type="ARBA" id="ARBA00022714"/>
    </source>
</evidence>
<dbReference type="PANTHER" id="PTHR21496:SF23">
    <property type="entry name" value="3-PHENYLPROPIONATE_CINNAMIC ACID DIOXYGENASE FERREDOXIN SUBUNIT"/>
    <property type="match status" value="1"/>
</dbReference>
<keyword evidence="3" id="KW-0560">Oxidoreductase</keyword>